<comment type="similarity">
    <text evidence="5">Belongs to the PRA1 family.</text>
</comment>
<keyword evidence="8" id="KW-1185">Reference proteome</keyword>
<sequence length="178" mass="20285">MAQVELAPLRTMGDFLFETARFQIPQINDPEKWSNRVLNNLLYYQTNYFLTALLIFLVIGIIHPVQILLGFTALAICFGVFVYFTNSQYKAKRFKHDHPVFCVAAIIAAGYFVVYMFGAVLVFMFGIAFPMLLILIHASLRLRNFKNKFANKMEYVGLKRTPMGIILEGLGQEQEAGS</sequence>
<dbReference type="PANTHER" id="PTHR12859:SF0">
    <property type="entry name" value="PRA1 FAMILY PROTEIN"/>
    <property type="match status" value="1"/>
</dbReference>
<dbReference type="InterPro" id="IPR004895">
    <property type="entry name" value="Prenylated_rab_accept_PRA1"/>
</dbReference>
<evidence type="ECO:0000256" key="1">
    <source>
        <dbReference type="ARBA" id="ARBA00004141"/>
    </source>
</evidence>
<dbReference type="OrthoDB" id="18213at2759"/>
<dbReference type="EnsemblMetazoa" id="BGLB004070-RB">
    <property type="protein sequence ID" value="BGLB004070-PB"/>
    <property type="gene ID" value="BGLB004070"/>
</dbReference>
<dbReference type="PANTHER" id="PTHR12859">
    <property type="entry name" value="PRA1 PROTEIN"/>
    <property type="match status" value="1"/>
</dbReference>
<evidence type="ECO:0000313" key="6">
    <source>
        <dbReference type="EnsemblMetazoa" id="BGLB004070-PB"/>
    </source>
</evidence>
<dbReference type="Proteomes" id="UP001165740">
    <property type="component" value="Chromosome 4"/>
</dbReference>
<reference evidence="9" key="2">
    <citation type="submission" date="2025-04" db="UniProtKB">
        <authorList>
            <consortium name="RefSeq"/>
        </authorList>
    </citation>
    <scope>IDENTIFICATION</scope>
</reference>
<name>A0A2C9JL21_BIOGL</name>
<evidence type="ECO:0000313" key="8">
    <source>
        <dbReference type="Proteomes" id="UP001165740"/>
    </source>
</evidence>
<evidence type="ECO:0000313" key="7">
    <source>
        <dbReference type="Proteomes" id="UP000076420"/>
    </source>
</evidence>
<protein>
    <recommendedName>
        <fullName evidence="5">PRA1 family protein</fullName>
    </recommendedName>
</protein>
<evidence type="ECO:0000313" key="9">
    <source>
        <dbReference type="RefSeq" id="XP_013071286.1"/>
    </source>
</evidence>
<organism evidence="6 7">
    <name type="scientific">Biomphalaria glabrata</name>
    <name type="common">Bloodfluke planorb</name>
    <name type="synonym">Freshwater snail</name>
    <dbReference type="NCBI Taxonomy" id="6526"/>
    <lineage>
        <taxon>Eukaryota</taxon>
        <taxon>Metazoa</taxon>
        <taxon>Spiralia</taxon>
        <taxon>Lophotrochozoa</taxon>
        <taxon>Mollusca</taxon>
        <taxon>Gastropoda</taxon>
        <taxon>Heterobranchia</taxon>
        <taxon>Euthyneura</taxon>
        <taxon>Panpulmonata</taxon>
        <taxon>Hygrophila</taxon>
        <taxon>Lymnaeoidea</taxon>
        <taxon>Planorbidae</taxon>
        <taxon>Biomphalaria</taxon>
    </lineage>
</organism>
<proteinExistence type="inferred from homology"/>
<dbReference type="Proteomes" id="UP000076420">
    <property type="component" value="Unassembled WGS sequence"/>
</dbReference>
<dbReference type="KEGG" id="bgt:106058408"/>
<feature type="transmembrane region" description="Helical" evidence="5">
    <location>
        <begin position="98"/>
        <end position="117"/>
    </location>
</feature>
<evidence type="ECO:0000256" key="2">
    <source>
        <dbReference type="ARBA" id="ARBA00022692"/>
    </source>
</evidence>
<keyword evidence="3 5" id="KW-1133">Transmembrane helix</keyword>
<accession>A0A2C9JL21</accession>
<evidence type="ECO:0000256" key="3">
    <source>
        <dbReference type="ARBA" id="ARBA00022989"/>
    </source>
</evidence>
<dbReference type="VEuPathDB" id="VectorBase:BGLAX_039125"/>
<dbReference type="OMA" id="QIPNFKD"/>
<keyword evidence="2 5" id="KW-0812">Transmembrane</keyword>
<evidence type="ECO:0000256" key="5">
    <source>
        <dbReference type="RuleBase" id="RU363107"/>
    </source>
</evidence>
<reference evidence="6" key="1">
    <citation type="submission" date="2020-05" db="UniProtKB">
        <authorList>
            <consortium name="EnsemblMetazoa"/>
        </authorList>
    </citation>
    <scope>IDENTIFICATION</scope>
    <source>
        <strain evidence="6">BB02</strain>
    </source>
</reference>
<feature type="transmembrane region" description="Helical" evidence="5">
    <location>
        <begin position="41"/>
        <end position="62"/>
    </location>
</feature>
<dbReference type="GeneID" id="106058408"/>
<dbReference type="RefSeq" id="XP_013071286.1">
    <property type="nucleotide sequence ID" value="XM_013215832.2"/>
</dbReference>
<gene>
    <name evidence="6" type="primary">106058408</name>
    <name evidence="9" type="synonym">LOC106058408</name>
</gene>
<keyword evidence="4 5" id="KW-0472">Membrane</keyword>
<comment type="subcellular location">
    <subcellularLocation>
        <location evidence="1 5">Membrane</location>
        <topology evidence="1 5">Multi-pass membrane protein</topology>
    </subcellularLocation>
</comment>
<dbReference type="Pfam" id="PF03208">
    <property type="entry name" value="PRA1"/>
    <property type="match status" value="1"/>
</dbReference>
<dbReference type="GO" id="GO:0016020">
    <property type="term" value="C:membrane"/>
    <property type="evidence" value="ECO:0007669"/>
    <property type="project" value="UniProtKB-SubCell"/>
</dbReference>
<dbReference type="STRING" id="6526.A0A2C9JL21"/>
<feature type="transmembrane region" description="Helical" evidence="5">
    <location>
        <begin position="68"/>
        <end position="86"/>
    </location>
</feature>
<dbReference type="AlphaFoldDB" id="A0A2C9JL21"/>
<dbReference type="VEuPathDB" id="VectorBase:BGLB004070"/>
<feature type="transmembrane region" description="Helical" evidence="5">
    <location>
        <begin position="123"/>
        <end position="142"/>
    </location>
</feature>
<evidence type="ECO:0000256" key="4">
    <source>
        <dbReference type="ARBA" id="ARBA00023136"/>
    </source>
</evidence>